<dbReference type="AlphaFoldDB" id="A0A9R1VQX9"/>
<keyword evidence="2" id="KW-1185">Reference proteome</keyword>
<gene>
    <name evidence="1" type="ORF">LSAT_V11C400180690</name>
</gene>
<dbReference type="Proteomes" id="UP000235145">
    <property type="component" value="Unassembled WGS sequence"/>
</dbReference>
<evidence type="ECO:0000313" key="1">
    <source>
        <dbReference type="EMBL" id="KAJ0209643.1"/>
    </source>
</evidence>
<name>A0A9R1VQX9_LACSA</name>
<organism evidence="1 2">
    <name type="scientific">Lactuca sativa</name>
    <name type="common">Garden lettuce</name>
    <dbReference type="NCBI Taxonomy" id="4236"/>
    <lineage>
        <taxon>Eukaryota</taxon>
        <taxon>Viridiplantae</taxon>
        <taxon>Streptophyta</taxon>
        <taxon>Embryophyta</taxon>
        <taxon>Tracheophyta</taxon>
        <taxon>Spermatophyta</taxon>
        <taxon>Magnoliopsida</taxon>
        <taxon>eudicotyledons</taxon>
        <taxon>Gunneridae</taxon>
        <taxon>Pentapetalae</taxon>
        <taxon>asterids</taxon>
        <taxon>campanulids</taxon>
        <taxon>Asterales</taxon>
        <taxon>Asteraceae</taxon>
        <taxon>Cichorioideae</taxon>
        <taxon>Cichorieae</taxon>
        <taxon>Lactucinae</taxon>
        <taxon>Lactuca</taxon>
    </lineage>
</organism>
<dbReference type="EMBL" id="NBSK02000004">
    <property type="protein sequence ID" value="KAJ0209643.1"/>
    <property type="molecule type" value="Genomic_DNA"/>
</dbReference>
<proteinExistence type="predicted"/>
<protein>
    <submittedName>
        <fullName evidence="1">Uncharacterized protein</fullName>
    </submittedName>
</protein>
<comment type="caution">
    <text evidence="1">The sequence shown here is derived from an EMBL/GenBank/DDBJ whole genome shotgun (WGS) entry which is preliminary data.</text>
</comment>
<accession>A0A9R1VQX9</accession>
<sequence length="88" mass="10630">MLLSAIVYTNVFDHLLNTDENYKQPPNDGYKYDTGNFDHYCSFIKEKLAIAPILNPIFKMNRRMFCQTLNILIFWHGRRPFVRDVWHY</sequence>
<evidence type="ECO:0000313" key="2">
    <source>
        <dbReference type="Proteomes" id="UP000235145"/>
    </source>
</evidence>
<reference evidence="1 2" key="1">
    <citation type="journal article" date="2017" name="Nat. Commun.">
        <title>Genome assembly with in vitro proximity ligation data and whole-genome triplication in lettuce.</title>
        <authorList>
            <person name="Reyes-Chin-Wo S."/>
            <person name="Wang Z."/>
            <person name="Yang X."/>
            <person name="Kozik A."/>
            <person name="Arikit S."/>
            <person name="Song C."/>
            <person name="Xia L."/>
            <person name="Froenicke L."/>
            <person name="Lavelle D.O."/>
            <person name="Truco M.J."/>
            <person name="Xia R."/>
            <person name="Zhu S."/>
            <person name="Xu C."/>
            <person name="Xu H."/>
            <person name="Xu X."/>
            <person name="Cox K."/>
            <person name="Korf I."/>
            <person name="Meyers B.C."/>
            <person name="Michelmore R.W."/>
        </authorList>
    </citation>
    <scope>NUCLEOTIDE SEQUENCE [LARGE SCALE GENOMIC DNA]</scope>
    <source>
        <strain evidence="2">cv. Salinas</strain>
        <tissue evidence="1">Seedlings</tissue>
    </source>
</reference>